<organism evidence="5 6">
    <name type="scientific">Faecalibacterium prausnitzii</name>
    <dbReference type="NCBI Taxonomy" id="853"/>
    <lineage>
        <taxon>Bacteria</taxon>
        <taxon>Bacillati</taxon>
        <taxon>Bacillota</taxon>
        <taxon>Clostridia</taxon>
        <taxon>Eubacteriales</taxon>
        <taxon>Oscillospiraceae</taxon>
        <taxon>Faecalibacterium</taxon>
    </lineage>
</organism>
<dbReference type="Proteomes" id="UP000220157">
    <property type="component" value="Unassembled WGS sequence"/>
</dbReference>
<dbReference type="EMBL" id="NMTW01000026">
    <property type="protein sequence ID" value="PDX76134.1"/>
    <property type="molecule type" value="Genomic_DNA"/>
</dbReference>
<dbReference type="SUPFAM" id="SSF53822">
    <property type="entry name" value="Periplasmic binding protein-like I"/>
    <property type="match status" value="1"/>
</dbReference>
<gene>
    <name evidence="5" type="ORF">CGS56_05510</name>
</gene>
<feature type="domain" description="Transcriptional regulator LacI/GalR-like sensor" evidence="4">
    <location>
        <begin position="27"/>
        <end position="74"/>
    </location>
</feature>
<evidence type="ECO:0000259" key="4">
    <source>
        <dbReference type="Pfam" id="PF13377"/>
    </source>
</evidence>
<evidence type="ECO:0000313" key="5">
    <source>
        <dbReference type="EMBL" id="PDX76134.1"/>
    </source>
</evidence>
<keyword evidence="3" id="KW-0804">Transcription</keyword>
<dbReference type="AlphaFoldDB" id="A0A2A7AAE9"/>
<evidence type="ECO:0000256" key="3">
    <source>
        <dbReference type="ARBA" id="ARBA00023163"/>
    </source>
</evidence>
<dbReference type="Pfam" id="PF13377">
    <property type="entry name" value="Peripla_BP_3"/>
    <property type="match status" value="1"/>
</dbReference>
<keyword evidence="2" id="KW-0238">DNA-binding</keyword>
<name>A0A2A7AAE9_9FIRM</name>
<dbReference type="InterPro" id="IPR046335">
    <property type="entry name" value="LacI/GalR-like_sensor"/>
</dbReference>
<evidence type="ECO:0000313" key="6">
    <source>
        <dbReference type="Proteomes" id="UP000220157"/>
    </source>
</evidence>
<protein>
    <recommendedName>
        <fullName evidence="4">Transcriptional regulator LacI/GalR-like sensor domain-containing protein</fullName>
    </recommendedName>
</protein>
<reference evidence="5 6" key="1">
    <citation type="journal article" date="2017" name="Front. Microbiol.">
        <title>New Insights into the Diversity of the Genus Faecalibacterium.</title>
        <authorList>
            <person name="Benevides L."/>
            <person name="Burman S."/>
            <person name="Martin R."/>
            <person name="Robert V."/>
            <person name="Thomas M."/>
            <person name="Miquel S."/>
            <person name="Chain F."/>
            <person name="Sokol H."/>
            <person name="Bermudez-Humaran L.G."/>
            <person name="Morrison M."/>
            <person name="Langella P."/>
            <person name="Azevedo V.A."/>
            <person name="Chatel J.M."/>
            <person name="Soares S."/>
        </authorList>
    </citation>
    <scope>NUCLEOTIDE SEQUENCE [LARGE SCALE GENOMIC DNA]</scope>
    <source>
        <strain evidence="5 6">CNCM I 4573</strain>
    </source>
</reference>
<evidence type="ECO:0000256" key="1">
    <source>
        <dbReference type="ARBA" id="ARBA00023015"/>
    </source>
</evidence>
<dbReference type="GO" id="GO:0003677">
    <property type="term" value="F:DNA binding"/>
    <property type="evidence" value="ECO:0007669"/>
    <property type="project" value="UniProtKB-KW"/>
</dbReference>
<evidence type="ECO:0000256" key="2">
    <source>
        <dbReference type="ARBA" id="ARBA00023125"/>
    </source>
</evidence>
<accession>A0A2A7AAE9</accession>
<keyword evidence="1" id="KW-0805">Transcription regulation</keyword>
<dbReference type="InterPro" id="IPR028082">
    <property type="entry name" value="Peripla_BP_I"/>
</dbReference>
<dbReference type="Gene3D" id="3.40.50.2300">
    <property type="match status" value="2"/>
</dbReference>
<sequence>MWNCYGSIIAQSRPVCQGALRNKGQGSPQLTTVDVNPYQLGMEAASQTINHIENPNLLATKIIVPHKLIPRESCCPPEEQR</sequence>
<proteinExistence type="predicted"/>
<comment type="caution">
    <text evidence="5">The sequence shown here is derived from an EMBL/GenBank/DDBJ whole genome shotgun (WGS) entry which is preliminary data.</text>
</comment>